<dbReference type="GO" id="GO:0005581">
    <property type="term" value="C:collagen trimer"/>
    <property type="evidence" value="ECO:0007669"/>
    <property type="project" value="UniProtKB-KW"/>
</dbReference>
<feature type="compositionally biased region" description="Basic residues" evidence="3">
    <location>
        <begin position="126"/>
        <end position="136"/>
    </location>
</feature>
<evidence type="ECO:0000259" key="5">
    <source>
        <dbReference type="PROSITE" id="PS50871"/>
    </source>
</evidence>
<keyword evidence="4" id="KW-0732">Signal</keyword>
<comment type="caution">
    <text evidence="6">The sequence shown here is derived from an EMBL/GenBank/DDBJ whole genome shotgun (WGS) entry which is preliminary data.</text>
</comment>
<dbReference type="SUPFAM" id="SSF49842">
    <property type="entry name" value="TNF-like"/>
    <property type="match status" value="1"/>
</dbReference>
<sequence length="328" mass="36394">MSAFSSSRKRLHTMTITMPLHCFTLLLVLTAVSICLSAADTKPQIPTMNNQSRNISPLVVELMNRMEEMERRHGNEVNILHRRIEALENFHASDLQQMSIHNKKINTLENRVKFLNDFAIKHIGKQGHRPLRGPKHAKAEHSFDAKSGSDGNGSLIGYNKVTENTHRKGSTINIHPGVRSHQSRITRVGSSQNTGIGFHAILDHIVENLGLGQSIAFHNVITNLGNAYSPNSGIFRCTQNGLYVLSSTLSFDTHEKVDVQIQRNGNMISKVTCGSDDHWSSCTGTAVVELGQGDEVWVAMTKKHQPGSHMEPSFSSFSGFLLPWSESH</sequence>
<dbReference type="InterPro" id="IPR050392">
    <property type="entry name" value="Collagen/C1q_domain"/>
</dbReference>
<dbReference type="PANTHER" id="PTHR15427:SF33">
    <property type="entry name" value="COLLAGEN IV NC1 DOMAIN-CONTAINING PROTEIN"/>
    <property type="match status" value="1"/>
</dbReference>
<feature type="signal peptide" evidence="4">
    <location>
        <begin position="1"/>
        <end position="37"/>
    </location>
</feature>
<dbReference type="AlphaFoldDB" id="A0A210PLJ9"/>
<keyword evidence="7" id="KW-1185">Reference proteome</keyword>
<organism evidence="6 7">
    <name type="scientific">Mizuhopecten yessoensis</name>
    <name type="common">Japanese scallop</name>
    <name type="synonym">Patinopecten yessoensis</name>
    <dbReference type="NCBI Taxonomy" id="6573"/>
    <lineage>
        <taxon>Eukaryota</taxon>
        <taxon>Metazoa</taxon>
        <taxon>Spiralia</taxon>
        <taxon>Lophotrochozoa</taxon>
        <taxon>Mollusca</taxon>
        <taxon>Bivalvia</taxon>
        <taxon>Autobranchia</taxon>
        <taxon>Pteriomorphia</taxon>
        <taxon>Pectinida</taxon>
        <taxon>Pectinoidea</taxon>
        <taxon>Pectinidae</taxon>
        <taxon>Mizuhopecten</taxon>
    </lineage>
</organism>
<dbReference type="PROSITE" id="PS50871">
    <property type="entry name" value="C1Q"/>
    <property type="match status" value="1"/>
</dbReference>
<comment type="subcellular location">
    <subcellularLocation>
        <location evidence="1">Secreted</location>
    </subcellularLocation>
</comment>
<evidence type="ECO:0000313" key="7">
    <source>
        <dbReference type="Proteomes" id="UP000242188"/>
    </source>
</evidence>
<dbReference type="Gene3D" id="2.60.120.40">
    <property type="match status" value="1"/>
</dbReference>
<dbReference type="InterPro" id="IPR001073">
    <property type="entry name" value="C1q_dom"/>
</dbReference>
<feature type="chain" id="PRO_5013165866" evidence="4">
    <location>
        <begin position="38"/>
        <end position="328"/>
    </location>
</feature>
<reference evidence="6 7" key="1">
    <citation type="journal article" date="2017" name="Nat. Ecol. Evol.">
        <title>Scallop genome provides insights into evolution of bilaterian karyotype and development.</title>
        <authorList>
            <person name="Wang S."/>
            <person name="Zhang J."/>
            <person name="Jiao W."/>
            <person name="Li J."/>
            <person name="Xun X."/>
            <person name="Sun Y."/>
            <person name="Guo X."/>
            <person name="Huan P."/>
            <person name="Dong B."/>
            <person name="Zhang L."/>
            <person name="Hu X."/>
            <person name="Sun X."/>
            <person name="Wang J."/>
            <person name="Zhao C."/>
            <person name="Wang Y."/>
            <person name="Wang D."/>
            <person name="Huang X."/>
            <person name="Wang R."/>
            <person name="Lv J."/>
            <person name="Li Y."/>
            <person name="Zhang Z."/>
            <person name="Liu B."/>
            <person name="Lu W."/>
            <person name="Hui Y."/>
            <person name="Liang J."/>
            <person name="Zhou Z."/>
            <person name="Hou R."/>
            <person name="Li X."/>
            <person name="Liu Y."/>
            <person name="Li H."/>
            <person name="Ning X."/>
            <person name="Lin Y."/>
            <person name="Zhao L."/>
            <person name="Xing Q."/>
            <person name="Dou J."/>
            <person name="Li Y."/>
            <person name="Mao J."/>
            <person name="Guo H."/>
            <person name="Dou H."/>
            <person name="Li T."/>
            <person name="Mu C."/>
            <person name="Jiang W."/>
            <person name="Fu Q."/>
            <person name="Fu X."/>
            <person name="Miao Y."/>
            <person name="Liu J."/>
            <person name="Yu Q."/>
            <person name="Li R."/>
            <person name="Liao H."/>
            <person name="Li X."/>
            <person name="Kong Y."/>
            <person name="Jiang Z."/>
            <person name="Chourrout D."/>
            <person name="Li R."/>
            <person name="Bao Z."/>
        </authorList>
    </citation>
    <scope>NUCLEOTIDE SEQUENCE [LARGE SCALE GENOMIC DNA]</scope>
    <source>
        <strain evidence="6 7">PY_sf001</strain>
    </source>
</reference>
<keyword evidence="2" id="KW-0964">Secreted</keyword>
<dbReference type="Pfam" id="PF00386">
    <property type="entry name" value="C1q"/>
    <property type="match status" value="1"/>
</dbReference>
<dbReference type="Proteomes" id="UP000242188">
    <property type="component" value="Unassembled WGS sequence"/>
</dbReference>
<proteinExistence type="predicted"/>
<feature type="domain" description="C1q" evidence="5">
    <location>
        <begin position="191"/>
        <end position="328"/>
    </location>
</feature>
<dbReference type="InterPro" id="IPR008983">
    <property type="entry name" value="Tumour_necrosis_fac-like_dom"/>
</dbReference>
<feature type="region of interest" description="Disordered" evidence="3">
    <location>
        <begin position="126"/>
        <end position="148"/>
    </location>
</feature>
<dbReference type="PRINTS" id="PR00007">
    <property type="entry name" value="COMPLEMNTC1Q"/>
</dbReference>
<evidence type="ECO:0000256" key="3">
    <source>
        <dbReference type="SAM" id="MobiDB-lite"/>
    </source>
</evidence>
<dbReference type="PANTHER" id="PTHR15427">
    <property type="entry name" value="EMILIN ELASTIN MICROFIBRIL INTERFACE-LOCATED PROTEIN ELASTIN MICROFIBRIL INTERFACER"/>
    <property type="match status" value="1"/>
</dbReference>
<dbReference type="SMART" id="SM00110">
    <property type="entry name" value="C1Q"/>
    <property type="match status" value="1"/>
</dbReference>
<evidence type="ECO:0000313" key="6">
    <source>
        <dbReference type="EMBL" id="OWF37361.1"/>
    </source>
</evidence>
<evidence type="ECO:0000256" key="4">
    <source>
        <dbReference type="SAM" id="SignalP"/>
    </source>
</evidence>
<protein>
    <submittedName>
        <fullName evidence="6">Multimerin-1</fullName>
    </submittedName>
</protein>
<name>A0A210PLJ9_MIZYE</name>
<accession>A0A210PLJ9</accession>
<evidence type="ECO:0000256" key="2">
    <source>
        <dbReference type="ARBA" id="ARBA00022525"/>
    </source>
</evidence>
<gene>
    <name evidence="6" type="ORF">KP79_PYT14017</name>
</gene>
<dbReference type="OrthoDB" id="10070467at2759"/>
<dbReference type="EMBL" id="NEDP02005590">
    <property type="protein sequence ID" value="OWF37361.1"/>
    <property type="molecule type" value="Genomic_DNA"/>
</dbReference>
<evidence type="ECO:0000256" key="1">
    <source>
        <dbReference type="ARBA" id="ARBA00004613"/>
    </source>
</evidence>